<gene>
    <name evidence="1" type="ORF">AMP9_1227</name>
</gene>
<accession>A0A484NUZ8</accession>
<dbReference type="EMBL" id="CAADHY010000005">
    <property type="protein sequence ID" value="VFR16380.1"/>
    <property type="molecule type" value="Genomic_DNA"/>
</dbReference>
<proteinExistence type="predicted"/>
<sequence>MHAMEWETIDVDRLASLGVFNEALGIVPNIDPMAAWPGDAPIRILLHRGDLALDGLAFDTNRFLSLDADMLIVDGNLILQGDLDVEQFDVGTPGYLVVKGDLKAGSLFLTGQFECLVRGDLSATAVVLGSEASSGRLRVGGTVQAPVTVMVDFPIKAGALEGTFFVQNRHPYEDLVIAIGDASATRRIRVEEDEEFGQYWLLRLPEGTSQAELDTEAFPECSILTEAAQADHEGTGGGLSLKEVLRKHGAQGFKAA</sequence>
<dbReference type="AlphaFoldDB" id="A0A484NUZ8"/>
<organism evidence="1">
    <name type="scientific">plant metagenome</name>
    <dbReference type="NCBI Taxonomy" id="1297885"/>
    <lineage>
        <taxon>unclassified sequences</taxon>
        <taxon>metagenomes</taxon>
        <taxon>organismal metagenomes</taxon>
    </lineage>
</organism>
<evidence type="ECO:0000313" key="1">
    <source>
        <dbReference type="EMBL" id="VFR16380.1"/>
    </source>
</evidence>
<name>A0A484NUZ8_9ZZZZ</name>
<protein>
    <submittedName>
        <fullName evidence="1">Uncharacterized protein</fullName>
    </submittedName>
</protein>
<reference evidence="1" key="1">
    <citation type="submission" date="2019-03" db="EMBL/GenBank/DDBJ databases">
        <authorList>
            <person name="Danneels B."/>
        </authorList>
    </citation>
    <scope>NUCLEOTIDE SEQUENCE</scope>
</reference>